<dbReference type="PANTHER" id="PTHR38340">
    <property type="entry name" value="S-LAYER PROTEIN"/>
    <property type="match status" value="1"/>
</dbReference>
<evidence type="ECO:0000256" key="4">
    <source>
        <dbReference type="ARBA" id="ARBA00022737"/>
    </source>
</evidence>
<keyword evidence="7" id="KW-1185">Reference proteome</keyword>
<dbReference type="KEGG" id="ssau:H8M03_12045"/>
<comment type="cofactor">
    <cofactor evidence="1">
        <name>Ca(2+)</name>
        <dbReference type="ChEBI" id="CHEBI:29108"/>
    </cofactor>
</comment>
<dbReference type="Gene3D" id="2.160.20.160">
    <property type="match status" value="1"/>
</dbReference>
<proteinExistence type="predicted"/>
<evidence type="ECO:0000256" key="3">
    <source>
        <dbReference type="ARBA" id="ARBA00022525"/>
    </source>
</evidence>
<evidence type="ECO:0000313" key="7">
    <source>
        <dbReference type="Proteomes" id="UP000515861"/>
    </source>
</evidence>
<keyword evidence="3" id="KW-0964">Secreted</keyword>
<comment type="subcellular location">
    <subcellularLocation>
        <location evidence="2">Secreted</location>
    </subcellularLocation>
</comment>
<accession>A0A7G9L260</accession>
<evidence type="ECO:0000259" key="5">
    <source>
        <dbReference type="Pfam" id="PF08548"/>
    </source>
</evidence>
<dbReference type="PROSITE" id="PS00330">
    <property type="entry name" value="HEMOLYSIN_CALCIUM"/>
    <property type="match status" value="2"/>
</dbReference>
<feature type="domain" description="Peptidase M10 serralysin C-terminal" evidence="5">
    <location>
        <begin position="267"/>
        <end position="323"/>
    </location>
</feature>
<dbReference type="AlphaFoldDB" id="A0A7G9L260"/>
<dbReference type="RefSeq" id="WP_187479664.1">
    <property type="nucleotide sequence ID" value="NZ_CP060697.1"/>
</dbReference>
<dbReference type="InterPro" id="IPR013858">
    <property type="entry name" value="Peptidase_M10B_C"/>
</dbReference>
<dbReference type="EMBL" id="CP060697">
    <property type="protein sequence ID" value="QNM82709.1"/>
    <property type="molecule type" value="Genomic_DNA"/>
</dbReference>
<dbReference type="InterPro" id="IPR018511">
    <property type="entry name" value="Hemolysin-typ_Ca-bd_CS"/>
</dbReference>
<evidence type="ECO:0000313" key="6">
    <source>
        <dbReference type="EMBL" id="QNM82709.1"/>
    </source>
</evidence>
<dbReference type="GO" id="GO:0005509">
    <property type="term" value="F:calcium ion binding"/>
    <property type="evidence" value="ECO:0007669"/>
    <property type="project" value="InterPro"/>
</dbReference>
<dbReference type="Gene3D" id="2.150.10.10">
    <property type="entry name" value="Serralysin-like metalloprotease, C-terminal"/>
    <property type="match status" value="1"/>
</dbReference>
<sequence>MPTYRTFTVGNDHYGVNSGAFELDFLGGADLLIVRGGTVRAYLGDGDDLARVTGGSVQLFGQSGNDRFEIGASNGYYNGGGGNDTFVLTGGNGNVAVGRDGDDAFNLVGDGMTVTLHGDDGNDRFYGHYHDTGGEIRGGAGNDAFFDFGNAGDLGLTLYGGAGNDLYRIDTRFAPTIVELAGEGRDTVQMTAGTTWTLGGNFENLVVNPATTSFDTTRMTGNDLGNLIVGSQGSDEIRGRGGNDVIRGGGGRDQILGQLGDDTIQGGGGGDDLYGGAGSDTFVYTNLSDSPHGGAYDTYDWIRDWTEEDFIDLTGLDANATLAGHQQFEYGGSYFGYPPDNPQIGTFVLGGFGGELYLMAYTNGDEEPDLIISMSSEWGEWALNVENIIF</sequence>
<name>A0A7G9L260_9SPHN</name>
<dbReference type="Pfam" id="PF08548">
    <property type="entry name" value="Peptidase_M10_C"/>
    <property type="match status" value="1"/>
</dbReference>
<protein>
    <recommendedName>
        <fullName evidence="5">Peptidase M10 serralysin C-terminal domain-containing protein</fullName>
    </recommendedName>
</protein>
<dbReference type="InterPro" id="IPR001343">
    <property type="entry name" value="Hemolysn_Ca-bd"/>
</dbReference>
<reference evidence="6 7" key="1">
    <citation type="submission" date="2020-08" db="EMBL/GenBank/DDBJ databases">
        <title>Sphingomonas sp. sand1-3 16S ribosomal RNA gene Genome sequencing and assembly.</title>
        <authorList>
            <person name="Kang M."/>
        </authorList>
    </citation>
    <scope>NUCLEOTIDE SEQUENCE [LARGE SCALE GENOMIC DNA]</scope>
    <source>
        <strain evidence="7">sand1-3</strain>
    </source>
</reference>
<dbReference type="Pfam" id="PF00353">
    <property type="entry name" value="HemolysinCabind"/>
    <property type="match status" value="3"/>
</dbReference>
<dbReference type="SUPFAM" id="SSF51120">
    <property type="entry name" value="beta-Roll"/>
    <property type="match status" value="2"/>
</dbReference>
<keyword evidence="4" id="KW-0677">Repeat</keyword>
<evidence type="ECO:0000256" key="1">
    <source>
        <dbReference type="ARBA" id="ARBA00001913"/>
    </source>
</evidence>
<gene>
    <name evidence="6" type="ORF">H8M03_12045</name>
</gene>
<dbReference type="PANTHER" id="PTHR38340:SF1">
    <property type="entry name" value="S-LAYER PROTEIN"/>
    <property type="match status" value="1"/>
</dbReference>
<dbReference type="PRINTS" id="PR00313">
    <property type="entry name" value="CABNDNGRPT"/>
</dbReference>
<evidence type="ECO:0000256" key="2">
    <source>
        <dbReference type="ARBA" id="ARBA00004613"/>
    </source>
</evidence>
<dbReference type="InterPro" id="IPR050557">
    <property type="entry name" value="RTX_toxin/Mannuronan_C5-epim"/>
</dbReference>
<dbReference type="Proteomes" id="UP000515861">
    <property type="component" value="Chromosome"/>
</dbReference>
<organism evidence="6 7">
    <name type="scientific">Sphingomonas sabuli</name>
    <dbReference type="NCBI Taxonomy" id="2764186"/>
    <lineage>
        <taxon>Bacteria</taxon>
        <taxon>Pseudomonadati</taxon>
        <taxon>Pseudomonadota</taxon>
        <taxon>Alphaproteobacteria</taxon>
        <taxon>Sphingomonadales</taxon>
        <taxon>Sphingomonadaceae</taxon>
        <taxon>Sphingomonas</taxon>
    </lineage>
</organism>
<dbReference type="GO" id="GO:0005615">
    <property type="term" value="C:extracellular space"/>
    <property type="evidence" value="ECO:0007669"/>
    <property type="project" value="InterPro"/>
</dbReference>
<dbReference type="InterPro" id="IPR011049">
    <property type="entry name" value="Serralysin-like_metalloprot_C"/>
</dbReference>